<sequence>MGSKRKLRFLLEGDDQQENRPNGDGPRIKHLFTPTDFNIPRANQRSSLAVSKSIQQKNTPSRFQTMWQTLNKSGGSSSSQPDSPGNSSFSPCSQLLNTSWPGTRRRAKALPLAVQNSPRTPPSVSYEGRKASSLFQSSWKSLMNQPSSCNESSEDCYIDSDPTTPQRLAVSSFQTSWKSLSQSSLNKSNCSGLTEDGYTESSPAIQLVPSESPRQYLPISQNRVNLKANLRFIRGGYAEEFRKVLKKVRMDQRQLKNHKATHTAKILSVTNQYGVTMALVAPDNGASFNILPPKGETTHLTVGSTAQFYLDPRIKPLQLNNKQLIYCRPYNVVLKV</sequence>
<gene>
    <name evidence="2" type="primary">Dsec\GM16935</name>
    <name evidence="2" type="ORF">Dsec_GM16935</name>
</gene>
<dbReference type="KEGG" id="dse:6611686"/>
<evidence type="ECO:0000313" key="3">
    <source>
        <dbReference type="Proteomes" id="UP000001292"/>
    </source>
</evidence>
<keyword evidence="3" id="KW-1185">Reference proteome</keyword>
<dbReference type="STRING" id="7238.B4HYL3"/>
<dbReference type="EMBL" id="CH480818">
    <property type="protein sequence ID" value="EDW52143.1"/>
    <property type="molecule type" value="Genomic_DNA"/>
</dbReference>
<organism evidence="3">
    <name type="scientific">Drosophila sechellia</name>
    <name type="common">Fruit fly</name>
    <dbReference type="NCBI Taxonomy" id="7238"/>
    <lineage>
        <taxon>Eukaryota</taxon>
        <taxon>Metazoa</taxon>
        <taxon>Ecdysozoa</taxon>
        <taxon>Arthropoda</taxon>
        <taxon>Hexapoda</taxon>
        <taxon>Insecta</taxon>
        <taxon>Pterygota</taxon>
        <taxon>Neoptera</taxon>
        <taxon>Endopterygota</taxon>
        <taxon>Diptera</taxon>
        <taxon>Brachycera</taxon>
        <taxon>Muscomorpha</taxon>
        <taxon>Ephydroidea</taxon>
        <taxon>Drosophilidae</taxon>
        <taxon>Drosophila</taxon>
        <taxon>Sophophora</taxon>
    </lineage>
</organism>
<protein>
    <submittedName>
        <fullName evidence="2">GM16935</fullName>
    </submittedName>
</protein>
<dbReference type="PhylomeDB" id="B4HYL3"/>
<evidence type="ECO:0000256" key="1">
    <source>
        <dbReference type="SAM" id="MobiDB-lite"/>
    </source>
</evidence>
<dbReference type="Proteomes" id="UP000001292">
    <property type="component" value="Unassembled WGS sequence"/>
</dbReference>
<dbReference type="AlphaFoldDB" id="B4HYL3"/>
<evidence type="ECO:0000313" key="2">
    <source>
        <dbReference type="EMBL" id="EDW52143.1"/>
    </source>
</evidence>
<feature type="region of interest" description="Disordered" evidence="1">
    <location>
        <begin position="69"/>
        <end position="96"/>
    </location>
</feature>
<accession>B4HYL3</accession>
<name>B4HYL3_DROSE</name>
<proteinExistence type="predicted"/>
<dbReference type="OMA" id="KVRMDQR"/>
<reference evidence="2 3" key="1">
    <citation type="journal article" date="2007" name="Nature">
        <title>Evolution of genes and genomes on the Drosophila phylogeny.</title>
        <authorList>
            <consortium name="Drosophila 12 Genomes Consortium"/>
            <person name="Clark A.G."/>
            <person name="Eisen M.B."/>
            <person name="Smith D.R."/>
            <person name="Bergman C.M."/>
            <person name="Oliver B."/>
            <person name="Markow T.A."/>
            <person name="Kaufman T.C."/>
            <person name="Kellis M."/>
            <person name="Gelbart W."/>
            <person name="Iyer V.N."/>
            <person name="Pollard D.A."/>
            <person name="Sackton T.B."/>
            <person name="Larracuente A.M."/>
            <person name="Singh N.D."/>
            <person name="Abad J.P."/>
            <person name="Abt D.N."/>
            <person name="Adryan B."/>
            <person name="Aguade M."/>
            <person name="Akashi H."/>
            <person name="Anderson W.W."/>
            <person name="Aquadro C.F."/>
            <person name="Ardell D.H."/>
            <person name="Arguello R."/>
            <person name="Artieri C.G."/>
            <person name="Barbash D.A."/>
            <person name="Barker D."/>
            <person name="Barsanti P."/>
            <person name="Batterham P."/>
            <person name="Batzoglou S."/>
            <person name="Begun D."/>
            <person name="Bhutkar A."/>
            <person name="Blanco E."/>
            <person name="Bosak S.A."/>
            <person name="Bradley R.K."/>
            <person name="Brand A.D."/>
            <person name="Brent M.R."/>
            <person name="Brooks A.N."/>
            <person name="Brown R.H."/>
            <person name="Butlin R.K."/>
            <person name="Caggese C."/>
            <person name="Calvi B.R."/>
            <person name="Bernardo de Carvalho A."/>
            <person name="Caspi A."/>
            <person name="Castrezana S."/>
            <person name="Celniker S.E."/>
            <person name="Chang J.L."/>
            <person name="Chapple C."/>
            <person name="Chatterji S."/>
            <person name="Chinwalla A."/>
            <person name="Civetta A."/>
            <person name="Clifton S.W."/>
            <person name="Comeron J.M."/>
            <person name="Costello J.C."/>
            <person name="Coyne J.A."/>
            <person name="Daub J."/>
            <person name="David R.G."/>
            <person name="Delcher A.L."/>
            <person name="Delehaunty K."/>
            <person name="Do C.B."/>
            <person name="Ebling H."/>
            <person name="Edwards K."/>
            <person name="Eickbush T."/>
            <person name="Evans J.D."/>
            <person name="Filipski A."/>
            <person name="Findeiss S."/>
            <person name="Freyhult E."/>
            <person name="Fulton L."/>
            <person name="Fulton R."/>
            <person name="Garcia A.C."/>
            <person name="Gardiner A."/>
            <person name="Garfield D.A."/>
            <person name="Garvin B.E."/>
            <person name="Gibson G."/>
            <person name="Gilbert D."/>
            <person name="Gnerre S."/>
            <person name="Godfrey J."/>
            <person name="Good R."/>
            <person name="Gotea V."/>
            <person name="Gravely B."/>
            <person name="Greenberg A.J."/>
            <person name="Griffiths-Jones S."/>
            <person name="Gross S."/>
            <person name="Guigo R."/>
            <person name="Gustafson E.A."/>
            <person name="Haerty W."/>
            <person name="Hahn M.W."/>
            <person name="Halligan D.L."/>
            <person name="Halpern A.L."/>
            <person name="Halter G.M."/>
            <person name="Han M.V."/>
            <person name="Heger A."/>
            <person name="Hillier L."/>
            <person name="Hinrichs A.S."/>
            <person name="Holmes I."/>
            <person name="Hoskins R.A."/>
            <person name="Hubisz M.J."/>
            <person name="Hultmark D."/>
            <person name="Huntley M.A."/>
            <person name="Jaffe D.B."/>
            <person name="Jagadeeshan S."/>
            <person name="Jeck W.R."/>
            <person name="Johnson J."/>
            <person name="Jones C.D."/>
            <person name="Jordan W.C."/>
            <person name="Karpen G.H."/>
            <person name="Kataoka E."/>
            <person name="Keightley P.D."/>
            <person name="Kheradpour P."/>
            <person name="Kirkness E.F."/>
            <person name="Koerich L.B."/>
            <person name="Kristiansen K."/>
            <person name="Kudrna D."/>
            <person name="Kulathinal R.J."/>
            <person name="Kumar S."/>
            <person name="Kwok R."/>
            <person name="Lander E."/>
            <person name="Langley C.H."/>
            <person name="Lapoint R."/>
            <person name="Lazzaro B.P."/>
            <person name="Lee S.J."/>
            <person name="Levesque L."/>
            <person name="Li R."/>
            <person name="Lin C.F."/>
            <person name="Lin M.F."/>
            <person name="Lindblad-Toh K."/>
            <person name="Llopart A."/>
            <person name="Long M."/>
            <person name="Low L."/>
            <person name="Lozovsky E."/>
            <person name="Lu J."/>
            <person name="Luo M."/>
            <person name="Machado C.A."/>
            <person name="Makalowski W."/>
            <person name="Marzo M."/>
            <person name="Matsuda M."/>
            <person name="Matzkin L."/>
            <person name="McAllister B."/>
            <person name="McBride C.S."/>
            <person name="McKernan B."/>
            <person name="McKernan K."/>
            <person name="Mendez-Lago M."/>
            <person name="Minx P."/>
            <person name="Mollenhauer M.U."/>
            <person name="Montooth K."/>
            <person name="Mount S.M."/>
            <person name="Mu X."/>
            <person name="Myers E."/>
            <person name="Negre B."/>
            <person name="Newfeld S."/>
            <person name="Nielsen R."/>
            <person name="Noor M.A."/>
            <person name="O'Grady P."/>
            <person name="Pachter L."/>
            <person name="Papaceit M."/>
            <person name="Parisi M.J."/>
            <person name="Parisi M."/>
            <person name="Parts L."/>
            <person name="Pedersen J.S."/>
            <person name="Pesole G."/>
            <person name="Phillippy A.M."/>
            <person name="Ponting C.P."/>
            <person name="Pop M."/>
            <person name="Porcelli D."/>
            <person name="Powell J.R."/>
            <person name="Prohaska S."/>
            <person name="Pruitt K."/>
            <person name="Puig M."/>
            <person name="Quesneville H."/>
            <person name="Ram K.R."/>
            <person name="Rand D."/>
            <person name="Rasmussen M.D."/>
            <person name="Reed L.K."/>
            <person name="Reenan R."/>
            <person name="Reily A."/>
            <person name="Remington K.A."/>
            <person name="Rieger T.T."/>
            <person name="Ritchie M.G."/>
            <person name="Robin C."/>
            <person name="Rogers Y.H."/>
            <person name="Rohde C."/>
            <person name="Rozas J."/>
            <person name="Rubenfield M.J."/>
            <person name="Ruiz A."/>
            <person name="Russo S."/>
            <person name="Salzberg S.L."/>
            <person name="Sanchez-Gracia A."/>
            <person name="Saranga D.J."/>
            <person name="Sato H."/>
            <person name="Schaeffer S.W."/>
            <person name="Schatz M.C."/>
            <person name="Schlenke T."/>
            <person name="Schwartz R."/>
            <person name="Segarra C."/>
            <person name="Singh R.S."/>
            <person name="Sirot L."/>
            <person name="Sirota M."/>
            <person name="Sisneros N.B."/>
            <person name="Smith C.D."/>
            <person name="Smith T.F."/>
            <person name="Spieth J."/>
            <person name="Stage D.E."/>
            <person name="Stark A."/>
            <person name="Stephan W."/>
            <person name="Strausberg R.L."/>
            <person name="Strempel S."/>
            <person name="Sturgill D."/>
            <person name="Sutton G."/>
            <person name="Sutton G.G."/>
            <person name="Tao W."/>
            <person name="Teichmann S."/>
            <person name="Tobari Y.N."/>
            <person name="Tomimura Y."/>
            <person name="Tsolas J.M."/>
            <person name="Valente V.L."/>
            <person name="Venter E."/>
            <person name="Venter J.C."/>
            <person name="Vicario S."/>
            <person name="Vieira F.G."/>
            <person name="Vilella A.J."/>
            <person name="Villasante A."/>
            <person name="Walenz B."/>
            <person name="Wang J."/>
            <person name="Wasserman M."/>
            <person name="Watts T."/>
            <person name="Wilson D."/>
            <person name="Wilson R.K."/>
            <person name="Wing R.A."/>
            <person name="Wolfner M.F."/>
            <person name="Wong A."/>
            <person name="Wong G.K."/>
            <person name="Wu C.I."/>
            <person name="Wu G."/>
            <person name="Yamamoto D."/>
            <person name="Yang H.P."/>
            <person name="Yang S.P."/>
            <person name="Yorke J.A."/>
            <person name="Yoshida K."/>
            <person name="Zdobnov E."/>
            <person name="Zhang P."/>
            <person name="Zhang Y."/>
            <person name="Zimin A.V."/>
            <person name="Baldwin J."/>
            <person name="Abdouelleil A."/>
            <person name="Abdulkadir J."/>
            <person name="Abebe A."/>
            <person name="Abera B."/>
            <person name="Abreu J."/>
            <person name="Acer S.C."/>
            <person name="Aftuck L."/>
            <person name="Alexander A."/>
            <person name="An P."/>
            <person name="Anderson E."/>
            <person name="Anderson S."/>
            <person name="Arachi H."/>
            <person name="Azer M."/>
            <person name="Bachantsang P."/>
            <person name="Barry A."/>
            <person name="Bayul T."/>
            <person name="Berlin A."/>
            <person name="Bessette D."/>
            <person name="Bloom T."/>
            <person name="Blye J."/>
            <person name="Boguslavskiy L."/>
            <person name="Bonnet C."/>
            <person name="Boukhgalter B."/>
            <person name="Bourzgui I."/>
            <person name="Brown A."/>
            <person name="Cahill P."/>
            <person name="Channer S."/>
            <person name="Cheshatsang Y."/>
            <person name="Chuda L."/>
            <person name="Citroen M."/>
            <person name="Collymore A."/>
            <person name="Cooke P."/>
            <person name="Costello M."/>
            <person name="D'Aco K."/>
            <person name="Daza R."/>
            <person name="De Haan G."/>
            <person name="DeGray S."/>
            <person name="DeMaso C."/>
            <person name="Dhargay N."/>
            <person name="Dooley K."/>
            <person name="Dooley E."/>
            <person name="Doricent M."/>
            <person name="Dorje P."/>
            <person name="Dorjee K."/>
            <person name="Dupes A."/>
            <person name="Elong R."/>
            <person name="Falk J."/>
            <person name="Farina A."/>
            <person name="Faro S."/>
            <person name="Ferguson D."/>
            <person name="Fisher S."/>
            <person name="Foley C.D."/>
            <person name="Franke A."/>
            <person name="Friedrich D."/>
            <person name="Gadbois L."/>
            <person name="Gearin G."/>
            <person name="Gearin C.R."/>
            <person name="Giannoukos G."/>
            <person name="Goode T."/>
            <person name="Graham J."/>
            <person name="Grandbois E."/>
            <person name="Grewal S."/>
            <person name="Gyaltsen K."/>
            <person name="Hafez N."/>
            <person name="Hagos B."/>
            <person name="Hall J."/>
            <person name="Henson C."/>
            <person name="Hollinger A."/>
            <person name="Honan T."/>
            <person name="Huard M.D."/>
            <person name="Hughes L."/>
            <person name="Hurhula B."/>
            <person name="Husby M.E."/>
            <person name="Kamat A."/>
            <person name="Kanga B."/>
            <person name="Kashin S."/>
            <person name="Khazanovich D."/>
            <person name="Kisner P."/>
            <person name="Lance K."/>
            <person name="Lara M."/>
            <person name="Lee W."/>
            <person name="Lennon N."/>
            <person name="Letendre F."/>
            <person name="LeVine R."/>
            <person name="Lipovsky A."/>
            <person name="Liu X."/>
            <person name="Liu J."/>
            <person name="Liu S."/>
            <person name="Lokyitsang T."/>
            <person name="Lokyitsang Y."/>
            <person name="Lubonja R."/>
            <person name="Lui A."/>
            <person name="MacDonald P."/>
            <person name="Magnisalis V."/>
            <person name="Maru K."/>
            <person name="Matthews C."/>
            <person name="McCusker W."/>
            <person name="McDonough S."/>
            <person name="Mehta T."/>
            <person name="Meldrim J."/>
            <person name="Meneus L."/>
            <person name="Mihai O."/>
            <person name="Mihalev A."/>
            <person name="Mihova T."/>
            <person name="Mittelman R."/>
            <person name="Mlenga V."/>
            <person name="Montmayeur A."/>
            <person name="Mulrain L."/>
            <person name="Navidi A."/>
            <person name="Naylor J."/>
            <person name="Negash T."/>
            <person name="Nguyen T."/>
            <person name="Nguyen N."/>
            <person name="Nicol R."/>
            <person name="Norbu C."/>
            <person name="Norbu N."/>
            <person name="Novod N."/>
            <person name="O'Neill B."/>
            <person name="Osman S."/>
            <person name="Markiewicz E."/>
            <person name="Oyono O.L."/>
            <person name="Patti C."/>
            <person name="Phunkhang P."/>
            <person name="Pierre F."/>
            <person name="Priest M."/>
            <person name="Raghuraman S."/>
            <person name="Rege F."/>
            <person name="Reyes R."/>
            <person name="Rise C."/>
            <person name="Rogov P."/>
            <person name="Ross K."/>
            <person name="Ryan E."/>
            <person name="Settipalli S."/>
            <person name="Shea T."/>
            <person name="Sherpa N."/>
            <person name="Shi L."/>
            <person name="Shih D."/>
            <person name="Sparrow T."/>
            <person name="Spaulding J."/>
            <person name="Stalker J."/>
            <person name="Stange-Thomann N."/>
            <person name="Stavropoulos S."/>
            <person name="Stone C."/>
            <person name="Strader C."/>
            <person name="Tesfaye S."/>
            <person name="Thomson T."/>
            <person name="Thoulutsang Y."/>
            <person name="Thoulutsang D."/>
            <person name="Topham K."/>
            <person name="Topping I."/>
            <person name="Tsamla T."/>
            <person name="Vassiliev H."/>
            <person name="Vo A."/>
            <person name="Wangchuk T."/>
            <person name="Wangdi T."/>
            <person name="Weiand M."/>
            <person name="Wilkinson J."/>
            <person name="Wilson A."/>
            <person name="Yadav S."/>
            <person name="Young G."/>
            <person name="Yu Q."/>
            <person name="Zembek L."/>
            <person name="Zhong D."/>
            <person name="Zimmer A."/>
            <person name="Zwirko Z."/>
            <person name="Jaffe D.B."/>
            <person name="Alvarez P."/>
            <person name="Brockman W."/>
            <person name="Butler J."/>
            <person name="Chin C."/>
            <person name="Gnerre S."/>
            <person name="Grabherr M."/>
            <person name="Kleber M."/>
            <person name="Mauceli E."/>
            <person name="MacCallum I."/>
        </authorList>
    </citation>
    <scope>NUCLEOTIDE SEQUENCE [LARGE SCALE GENOMIC DNA]</scope>
    <source>
        <strain evidence="3">Rob3c / Tucson 14021-0248.25</strain>
    </source>
</reference>
<feature type="region of interest" description="Disordered" evidence="1">
    <location>
        <begin position="1"/>
        <end position="28"/>
    </location>
</feature>
<dbReference type="OrthoDB" id="7856623at2759"/>
<dbReference type="HOGENOM" id="CLU_829675_0_0_1"/>
<feature type="compositionally biased region" description="Low complexity" evidence="1">
    <location>
        <begin position="73"/>
        <end position="90"/>
    </location>
</feature>